<dbReference type="Proteomes" id="UP000410492">
    <property type="component" value="Unassembled WGS sequence"/>
</dbReference>
<sequence>MLLFGKVGKIQGCIKLFAVRYSHPVDMDDLYVVIEDGRLSPISYDSTQSTLVFPAQNAPVQVG</sequence>
<feature type="non-terminal residue" evidence="1">
    <location>
        <position position="63"/>
    </location>
</feature>
<keyword evidence="2" id="KW-1185">Reference proteome</keyword>
<evidence type="ECO:0000313" key="2">
    <source>
        <dbReference type="Proteomes" id="UP000410492"/>
    </source>
</evidence>
<reference evidence="1 2" key="1">
    <citation type="submission" date="2019-01" db="EMBL/GenBank/DDBJ databases">
        <authorList>
            <person name="Sayadi A."/>
        </authorList>
    </citation>
    <scope>NUCLEOTIDE SEQUENCE [LARGE SCALE GENOMIC DNA]</scope>
</reference>
<organism evidence="1 2">
    <name type="scientific">Callosobruchus maculatus</name>
    <name type="common">Southern cowpea weevil</name>
    <name type="synonym">Pulse bruchid</name>
    <dbReference type="NCBI Taxonomy" id="64391"/>
    <lineage>
        <taxon>Eukaryota</taxon>
        <taxon>Metazoa</taxon>
        <taxon>Ecdysozoa</taxon>
        <taxon>Arthropoda</taxon>
        <taxon>Hexapoda</taxon>
        <taxon>Insecta</taxon>
        <taxon>Pterygota</taxon>
        <taxon>Neoptera</taxon>
        <taxon>Endopterygota</taxon>
        <taxon>Coleoptera</taxon>
        <taxon>Polyphaga</taxon>
        <taxon>Cucujiformia</taxon>
        <taxon>Chrysomeloidea</taxon>
        <taxon>Chrysomelidae</taxon>
        <taxon>Bruchinae</taxon>
        <taxon>Bruchini</taxon>
        <taxon>Callosobruchus</taxon>
    </lineage>
</organism>
<accession>A0A653DX04</accession>
<gene>
    <name evidence="1" type="ORF">CALMAC_LOCUS21080</name>
</gene>
<evidence type="ECO:0000313" key="1">
    <source>
        <dbReference type="EMBL" id="VEN64592.1"/>
    </source>
</evidence>
<dbReference type="AlphaFoldDB" id="A0A653DX04"/>
<name>A0A653DX04_CALMS</name>
<dbReference type="EMBL" id="CAACVG010015583">
    <property type="protein sequence ID" value="VEN64592.1"/>
    <property type="molecule type" value="Genomic_DNA"/>
</dbReference>
<protein>
    <submittedName>
        <fullName evidence="1">Uncharacterized protein</fullName>
    </submittedName>
</protein>
<proteinExistence type="predicted"/>